<keyword evidence="13" id="KW-1185">Reference proteome</keyword>
<evidence type="ECO:0000256" key="6">
    <source>
        <dbReference type="ARBA" id="ARBA00022737"/>
    </source>
</evidence>
<reference evidence="12" key="1">
    <citation type="submission" date="2025-08" db="UniProtKB">
        <authorList>
            <consortium name="Ensembl"/>
        </authorList>
    </citation>
    <scope>IDENTIFICATION</scope>
</reference>
<feature type="repeat" description="ARM" evidence="10">
    <location>
        <begin position="651"/>
        <end position="688"/>
    </location>
</feature>
<evidence type="ECO:0000256" key="3">
    <source>
        <dbReference type="ARBA" id="ARBA00004536"/>
    </source>
</evidence>
<feature type="repeat" description="ARM" evidence="10">
    <location>
        <begin position="385"/>
        <end position="428"/>
    </location>
</feature>
<dbReference type="Proteomes" id="UP000694568">
    <property type="component" value="Unplaced"/>
</dbReference>
<keyword evidence="6" id="KW-0677">Repeat</keyword>
<feature type="region of interest" description="Disordered" evidence="11">
    <location>
        <begin position="276"/>
        <end position="296"/>
    </location>
</feature>
<name>A0A8D0D2Q9_SANLU</name>
<proteinExistence type="inferred from homology"/>
<evidence type="ECO:0000256" key="1">
    <source>
        <dbReference type="ARBA" id="ARBA00004123"/>
    </source>
</evidence>
<feature type="compositionally biased region" description="Polar residues" evidence="11">
    <location>
        <begin position="21"/>
        <end position="33"/>
    </location>
</feature>
<sequence>MMQEPQEVVEETVTIEEDPGTPTSHVSVVTSDDGTTRRTETKVTKMVKTVTTRTVRQVPLGPDGLPLPEGSSPLGNYTDSIDRRYMKNGGFITPQATSTLTRSYNNSYNDSYGETPESQYVRHYGLHDGYADLTDNYGSLSRGVNFRPPRYPYLPNSYRPENSYTLPIRKDDYGHVAQPQVPMGNSTVDLNRSQPERFQPEPYGLEDDRRSLGPEEEEPYELEPDYSTANRRTLQGANRGRTHREPLRDLIDERHPYIHGMYSAPLAQPERGSMASLDRMGGRRSPSIDSIRKDPRWRDPDLPEVIAMLGHPIDPVKSNAAAYLQHLCYENDKIKKDVRQLKGIPVLVGLLDHPKSEVHRKACGALRNISYGKDNDNKVAIKNCDGIPALVRLLRKTNDMEVRELITGTLWNLSSYEPLKMVIINHGLQTLTNEVIIPHSGWEHEPNEDSKPRDAEWTTVFKNTSGCLRNVSSDGAEARRRLRECEGLVDALLHALQSAVGKKDMDNKSVENCVCIMRNLSYHVHKEVPGAEKFQDPSALQAPGSAGPQRKKKDDAGCFGGKKAKGEKEETGRKNGDNDKNYDTLDLPKRSEPSKGFELLYQPEVVRLYLSLLTESQNYNTLEAAAGALQNLSAGQWTWSNYIRATVRKEKGLPILVELLRSDSDKVVRAVSIALRNLSIDRRNKDLIGSYAMRDLVSNLPSGQQRPAKNLEEDTVVAILNTIHEIVTDSSENARSLAQAQAIEKLVAINRTSQSARETKAASHVLQTVWSYKELRNALTKDGWNKSHFQVQNFNRHLELTDRCSLTSLDGYSTIDQKDKDCKYKTVDSSVDQTDREPLKNDTNRKHYIRSNRPAVSLVDACDVKPQPVDSWV</sequence>
<dbReference type="Ensembl" id="ENSSLUT00000030113.1">
    <property type="protein sequence ID" value="ENSSLUP00000029181.1"/>
    <property type="gene ID" value="ENSSLUG00000012199.1"/>
</dbReference>
<reference evidence="12" key="2">
    <citation type="submission" date="2025-09" db="UniProtKB">
        <authorList>
            <consortium name="Ensembl"/>
        </authorList>
    </citation>
    <scope>IDENTIFICATION</scope>
</reference>
<evidence type="ECO:0000256" key="9">
    <source>
        <dbReference type="ARBA" id="ARBA00023242"/>
    </source>
</evidence>
<dbReference type="AlphaFoldDB" id="A0A8D0D2Q9"/>
<organism evidence="12 13">
    <name type="scientific">Sander lucioperca</name>
    <name type="common">Pike-perch</name>
    <name type="synonym">Perca lucioperca</name>
    <dbReference type="NCBI Taxonomy" id="283035"/>
    <lineage>
        <taxon>Eukaryota</taxon>
        <taxon>Metazoa</taxon>
        <taxon>Chordata</taxon>
        <taxon>Craniata</taxon>
        <taxon>Vertebrata</taxon>
        <taxon>Euteleostomi</taxon>
        <taxon>Actinopterygii</taxon>
        <taxon>Neopterygii</taxon>
        <taxon>Teleostei</taxon>
        <taxon>Neoteleostei</taxon>
        <taxon>Acanthomorphata</taxon>
        <taxon>Eupercaria</taxon>
        <taxon>Perciformes</taxon>
        <taxon>Percoidei</taxon>
        <taxon>Percidae</taxon>
        <taxon>Luciopercinae</taxon>
        <taxon>Sander</taxon>
    </lineage>
</organism>
<dbReference type="Gene3D" id="1.25.10.10">
    <property type="entry name" value="Leucine-rich Repeat Variant"/>
    <property type="match status" value="1"/>
</dbReference>
<feature type="compositionally biased region" description="Polar residues" evidence="11">
    <location>
        <begin position="183"/>
        <end position="193"/>
    </location>
</feature>
<evidence type="ECO:0000256" key="4">
    <source>
        <dbReference type="ARBA" id="ARBA00005462"/>
    </source>
</evidence>
<evidence type="ECO:0000256" key="2">
    <source>
        <dbReference type="ARBA" id="ARBA00004496"/>
    </source>
</evidence>
<feature type="repeat" description="ARM" evidence="10">
    <location>
        <begin position="342"/>
        <end position="379"/>
    </location>
</feature>
<dbReference type="PANTHER" id="PTHR10372:SF5">
    <property type="entry name" value="SPLICING REGULATOR ARVCF"/>
    <property type="match status" value="1"/>
</dbReference>
<evidence type="ECO:0000256" key="8">
    <source>
        <dbReference type="ARBA" id="ARBA00022949"/>
    </source>
</evidence>
<dbReference type="GO" id="GO:0005912">
    <property type="term" value="C:adherens junction"/>
    <property type="evidence" value="ECO:0007669"/>
    <property type="project" value="UniProtKB-SubCell"/>
</dbReference>
<evidence type="ECO:0000313" key="13">
    <source>
        <dbReference type="Proteomes" id="UP000694568"/>
    </source>
</evidence>
<evidence type="ECO:0000256" key="7">
    <source>
        <dbReference type="ARBA" id="ARBA00022889"/>
    </source>
</evidence>
<dbReference type="SUPFAM" id="SSF48371">
    <property type="entry name" value="ARM repeat"/>
    <property type="match status" value="1"/>
</dbReference>
<keyword evidence="5" id="KW-0963">Cytoplasm</keyword>
<dbReference type="Pfam" id="PF00514">
    <property type="entry name" value="Arm"/>
    <property type="match status" value="4"/>
</dbReference>
<keyword evidence="8" id="KW-0965">Cell junction</keyword>
<keyword evidence="7" id="KW-0130">Cell adhesion</keyword>
<protein>
    <submittedName>
        <fullName evidence="12">ARVCF delta catenin family member b</fullName>
    </submittedName>
</protein>
<keyword evidence="9" id="KW-0539">Nucleus</keyword>
<feature type="compositionally biased region" description="Acidic residues" evidence="11">
    <location>
        <begin position="214"/>
        <end position="224"/>
    </location>
</feature>
<dbReference type="GO" id="GO:0005886">
    <property type="term" value="C:plasma membrane"/>
    <property type="evidence" value="ECO:0007669"/>
    <property type="project" value="TreeGrafter"/>
</dbReference>
<dbReference type="InterPro" id="IPR016024">
    <property type="entry name" value="ARM-type_fold"/>
</dbReference>
<evidence type="ECO:0000256" key="11">
    <source>
        <dbReference type="SAM" id="MobiDB-lite"/>
    </source>
</evidence>
<dbReference type="GO" id="GO:0005634">
    <property type="term" value="C:nucleus"/>
    <property type="evidence" value="ECO:0007669"/>
    <property type="project" value="UniProtKB-SubCell"/>
</dbReference>
<feature type="compositionally biased region" description="Basic and acidic residues" evidence="11">
    <location>
        <begin position="564"/>
        <end position="589"/>
    </location>
</feature>
<dbReference type="PROSITE" id="PS50176">
    <property type="entry name" value="ARM_REPEAT"/>
    <property type="match status" value="3"/>
</dbReference>
<accession>A0A8D0D2Q9</accession>
<feature type="compositionally biased region" description="Acidic residues" evidence="11">
    <location>
        <begin position="7"/>
        <end position="19"/>
    </location>
</feature>
<comment type="similarity">
    <text evidence="4">Belongs to the beta-catenin family.</text>
</comment>
<comment type="subcellular location">
    <subcellularLocation>
        <location evidence="3">Cell junction</location>
        <location evidence="3">Adherens junction</location>
    </subcellularLocation>
    <subcellularLocation>
        <location evidence="2">Cytoplasm</location>
    </subcellularLocation>
    <subcellularLocation>
        <location evidence="1">Nucleus</location>
    </subcellularLocation>
</comment>
<feature type="region of interest" description="Disordered" evidence="11">
    <location>
        <begin position="533"/>
        <end position="589"/>
    </location>
</feature>
<evidence type="ECO:0000256" key="10">
    <source>
        <dbReference type="PROSITE-ProRule" id="PRU00259"/>
    </source>
</evidence>
<dbReference type="InterPro" id="IPR011989">
    <property type="entry name" value="ARM-like"/>
</dbReference>
<dbReference type="GO" id="GO:0005737">
    <property type="term" value="C:cytoplasm"/>
    <property type="evidence" value="ECO:0007669"/>
    <property type="project" value="UniProtKB-SubCell"/>
</dbReference>
<evidence type="ECO:0000313" key="12">
    <source>
        <dbReference type="Ensembl" id="ENSSLUP00000029181.1"/>
    </source>
</evidence>
<dbReference type="GO" id="GO:0098609">
    <property type="term" value="P:cell-cell adhesion"/>
    <property type="evidence" value="ECO:0007669"/>
    <property type="project" value="InterPro"/>
</dbReference>
<dbReference type="FunFam" id="1.25.10.10:FF:000007">
    <property type="entry name" value="ARVCF, delta catenin family member"/>
    <property type="match status" value="1"/>
</dbReference>
<feature type="region of interest" description="Disordered" evidence="11">
    <location>
        <begin position="175"/>
        <end position="229"/>
    </location>
</feature>
<dbReference type="PANTHER" id="PTHR10372">
    <property type="entry name" value="PLAKOPHILLIN-RELATED"/>
    <property type="match status" value="1"/>
</dbReference>
<dbReference type="GeneTree" id="ENSGT00940000157027"/>
<dbReference type="SMART" id="SM00185">
    <property type="entry name" value="ARM"/>
    <property type="match status" value="6"/>
</dbReference>
<dbReference type="InterPro" id="IPR000225">
    <property type="entry name" value="Armadillo"/>
</dbReference>
<dbReference type="InterPro" id="IPR028435">
    <property type="entry name" value="Plakophilin/d_Catenin"/>
</dbReference>
<gene>
    <name evidence="12" type="primary">arvcfb</name>
</gene>
<evidence type="ECO:0000256" key="5">
    <source>
        <dbReference type="ARBA" id="ARBA00022490"/>
    </source>
</evidence>
<feature type="region of interest" description="Disordered" evidence="11">
    <location>
        <begin position="1"/>
        <end position="38"/>
    </location>
</feature>